<keyword evidence="3" id="KW-1185">Reference proteome</keyword>
<accession>A0ABR4GN39</accession>
<proteinExistence type="predicted"/>
<keyword evidence="1" id="KW-0812">Transmembrane</keyword>
<comment type="caution">
    <text evidence="2">The sequence shown here is derived from an EMBL/GenBank/DDBJ whole genome shotgun (WGS) entry which is preliminary data.</text>
</comment>
<dbReference type="PANTHER" id="PTHR37577">
    <property type="entry name" value="INTEGRAL MEMBRANE PROTEIN"/>
    <property type="match status" value="1"/>
</dbReference>
<organism evidence="2 3">
    <name type="scientific">Aspergillus keveii</name>
    <dbReference type="NCBI Taxonomy" id="714993"/>
    <lineage>
        <taxon>Eukaryota</taxon>
        <taxon>Fungi</taxon>
        <taxon>Dikarya</taxon>
        <taxon>Ascomycota</taxon>
        <taxon>Pezizomycotina</taxon>
        <taxon>Eurotiomycetes</taxon>
        <taxon>Eurotiomycetidae</taxon>
        <taxon>Eurotiales</taxon>
        <taxon>Aspergillaceae</taxon>
        <taxon>Aspergillus</taxon>
        <taxon>Aspergillus subgen. Nidulantes</taxon>
    </lineage>
</organism>
<gene>
    <name evidence="2" type="ORF">BJX66DRAFT_290958</name>
</gene>
<dbReference type="InterPro" id="IPR053018">
    <property type="entry name" value="Elsinochrome_Biosynth-Asso"/>
</dbReference>
<feature type="transmembrane region" description="Helical" evidence="1">
    <location>
        <begin position="61"/>
        <end position="81"/>
    </location>
</feature>
<dbReference type="Proteomes" id="UP001610563">
    <property type="component" value="Unassembled WGS sequence"/>
</dbReference>
<evidence type="ECO:0000313" key="3">
    <source>
        <dbReference type="Proteomes" id="UP001610563"/>
    </source>
</evidence>
<dbReference type="EMBL" id="JBFTWV010000003">
    <property type="protein sequence ID" value="KAL2800483.1"/>
    <property type="molecule type" value="Genomic_DNA"/>
</dbReference>
<sequence>MSDQQLVTSFAILVGAYTQLTCGISLYHWQMVTTLAWFSSVTHLATLPFLRDLLEKLKYILLVRVVLMAALAVLLAIALVLHGKKTSEGYFTAATPATCAFDSPD</sequence>
<keyword evidence="1" id="KW-0472">Membrane</keyword>
<evidence type="ECO:0000256" key="1">
    <source>
        <dbReference type="SAM" id="Phobius"/>
    </source>
</evidence>
<evidence type="ECO:0000313" key="2">
    <source>
        <dbReference type="EMBL" id="KAL2800483.1"/>
    </source>
</evidence>
<protein>
    <submittedName>
        <fullName evidence="2">Uncharacterized protein</fullName>
    </submittedName>
</protein>
<keyword evidence="1" id="KW-1133">Transmembrane helix</keyword>
<name>A0ABR4GN39_9EURO</name>
<dbReference type="PANTHER" id="PTHR37577:SF1">
    <property type="entry name" value="INTEGRAL MEMBRANE PROTEIN"/>
    <property type="match status" value="1"/>
</dbReference>
<reference evidence="2 3" key="1">
    <citation type="submission" date="2024-07" db="EMBL/GenBank/DDBJ databases">
        <title>Section-level genome sequencing and comparative genomics of Aspergillus sections Usti and Cavernicolus.</title>
        <authorList>
            <consortium name="Lawrence Berkeley National Laboratory"/>
            <person name="Nybo J.L."/>
            <person name="Vesth T.C."/>
            <person name="Theobald S."/>
            <person name="Frisvad J.C."/>
            <person name="Larsen T.O."/>
            <person name="Kjaerboelling I."/>
            <person name="Rothschild-Mancinelli K."/>
            <person name="Lyhne E.K."/>
            <person name="Kogle M.E."/>
            <person name="Barry K."/>
            <person name="Clum A."/>
            <person name="Na H."/>
            <person name="Ledsgaard L."/>
            <person name="Lin J."/>
            <person name="Lipzen A."/>
            <person name="Kuo A."/>
            <person name="Riley R."/>
            <person name="Mondo S."/>
            <person name="Labutti K."/>
            <person name="Haridas S."/>
            <person name="Pangalinan J."/>
            <person name="Salamov A.A."/>
            <person name="Simmons B.A."/>
            <person name="Magnuson J.K."/>
            <person name="Chen J."/>
            <person name="Drula E."/>
            <person name="Henrissat B."/>
            <person name="Wiebenga A."/>
            <person name="Lubbers R.J."/>
            <person name="Gomes A.C."/>
            <person name="Makela M.R."/>
            <person name="Stajich J."/>
            <person name="Grigoriev I.V."/>
            <person name="Mortensen U.H."/>
            <person name="De Vries R.P."/>
            <person name="Baker S.E."/>
            <person name="Andersen M.R."/>
        </authorList>
    </citation>
    <scope>NUCLEOTIDE SEQUENCE [LARGE SCALE GENOMIC DNA]</scope>
    <source>
        <strain evidence="2 3">CBS 209.92</strain>
    </source>
</reference>